<protein>
    <submittedName>
        <fullName evidence="2">Uncharacterized protein</fullName>
    </submittedName>
</protein>
<proteinExistence type="predicted"/>
<keyword evidence="3" id="KW-1185">Reference proteome</keyword>
<gene>
    <name evidence="2" type="ORF">S7711_01967</name>
</gene>
<feature type="compositionally biased region" description="Basic and acidic residues" evidence="1">
    <location>
        <begin position="31"/>
        <end position="45"/>
    </location>
</feature>
<feature type="region of interest" description="Disordered" evidence="1">
    <location>
        <begin position="1"/>
        <end position="110"/>
    </location>
</feature>
<dbReference type="AlphaFoldDB" id="A0A084AMZ9"/>
<dbReference type="EMBL" id="KL648650">
    <property type="protein sequence ID" value="KEY66678.1"/>
    <property type="molecule type" value="Genomic_DNA"/>
</dbReference>
<organism evidence="2 3">
    <name type="scientific">Stachybotrys chartarum (strain CBS 109288 / IBT 7711)</name>
    <name type="common">Toxic black mold</name>
    <name type="synonym">Stilbospora chartarum</name>
    <dbReference type="NCBI Taxonomy" id="1280523"/>
    <lineage>
        <taxon>Eukaryota</taxon>
        <taxon>Fungi</taxon>
        <taxon>Dikarya</taxon>
        <taxon>Ascomycota</taxon>
        <taxon>Pezizomycotina</taxon>
        <taxon>Sordariomycetes</taxon>
        <taxon>Hypocreomycetidae</taxon>
        <taxon>Hypocreales</taxon>
        <taxon>Stachybotryaceae</taxon>
        <taxon>Stachybotrys</taxon>
    </lineage>
</organism>
<dbReference type="HOGENOM" id="CLU_1316174_0_0_1"/>
<reference evidence="2 3" key="1">
    <citation type="journal article" date="2014" name="BMC Genomics">
        <title>Comparative genome sequencing reveals chemotype-specific gene clusters in the toxigenic black mold Stachybotrys.</title>
        <authorList>
            <person name="Semeiks J."/>
            <person name="Borek D."/>
            <person name="Otwinowski Z."/>
            <person name="Grishin N.V."/>
        </authorList>
    </citation>
    <scope>NUCLEOTIDE SEQUENCE [LARGE SCALE GENOMIC DNA]</scope>
    <source>
        <strain evidence="3">CBS 109288 / IBT 7711</strain>
    </source>
</reference>
<sequence>MTWAEPALFARGPWRTNAKTRSGTKTKRAGRAGEEKGERPAENAHRSAVRPCLDWGLGSPSSNLERASTPARDGAPAPTAQRPGPGAPERLRGSKATNAPAPAVGHRPRPLPPSIHPSTHLFAPSSSDFPGLLPSCGCCLSVALLPFPLSLLFHYLLYCSFLLQRGVPSLRLSRVFLEVLPFALFLHPVVDACCRLHLVLAVDAHPAAA</sequence>
<dbReference type="Proteomes" id="UP000028045">
    <property type="component" value="Unassembled WGS sequence"/>
</dbReference>
<evidence type="ECO:0000256" key="1">
    <source>
        <dbReference type="SAM" id="MobiDB-lite"/>
    </source>
</evidence>
<evidence type="ECO:0000313" key="2">
    <source>
        <dbReference type="EMBL" id="KEY66678.1"/>
    </source>
</evidence>
<evidence type="ECO:0000313" key="3">
    <source>
        <dbReference type="Proteomes" id="UP000028045"/>
    </source>
</evidence>
<name>A0A084AMZ9_STACB</name>
<accession>A0A084AMZ9</accession>